<reference evidence="10 11" key="1">
    <citation type="submission" date="2020-02" db="EMBL/GenBank/DDBJ databases">
        <title>Out from the shadows clarifying the taxonomy of the family Cryomorphaceae and related taxa by utilizing the GTDB taxonomic framework.</title>
        <authorList>
            <person name="Bowman J.P."/>
        </authorList>
    </citation>
    <scope>NUCLEOTIDE SEQUENCE [LARGE SCALE GENOMIC DNA]</scope>
    <source>
        <strain evidence="10 11">QSSC 1-22</strain>
    </source>
</reference>
<comment type="catalytic activity">
    <reaction evidence="8">
        <text>3-phosphoshikimate + phosphoenolpyruvate = 5-O-(1-carboxyvinyl)-3-phosphoshikimate + phosphate</text>
        <dbReference type="Rhea" id="RHEA:21256"/>
        <dbReference type="ChEBI" id="CHEBI:43474"/>
        <dbReference type="ChEBI" id="CHEBI:57701"/>
        <dbReference type="ChEBI" id="CHEBI:58702"/>
        <dbReference type="ChEBI" id="CHEBI:145989"/>
        <dbReference type="EC" id="2.5.1.19"/>
    </reaction>
    <physiologicalReaction direction="left-to-right" evidence="8">
        <dbReference type="Rhea" id="RHEA:21257"/>
    </physiologicalReaction>
</comment>
<name>A0A7K3WLA8_9FLAO</name>
<evidence type="ECO:0000256" key="8">
    <source>
        <dbReference type="ARBA" id="ARBA00044633"/>
    </source>
</evidence>
<dbReference type="EMBL" id="JAAGVY010000003">
    <property type="protein sequence ID" value="NEN22426.1"/>
    <property type="molecule type" value="Genomic_DNA"/>
</dbReference>
<accession>A0A7K3WLA8</accession>
<feature type="domain" description="Enolpyruvate transferase" evidence="9">
    <location>
        <begin position="68"/>
        <end position="397"/>
    </location>
</feature>
<dbReference type="Pfam" id="PF00275">
    <property type="entry name" value="EPSP_synthase"/>
    <property type="match status" value="1"/>
</dbReference>
<dbReference type="PANTHER" id="PTHR21090">
    <property type="entry name" value="AROM/DEHYDROQUINATE SYNTHASE"/>
    <property type="match status" value="1"/>
</dbReference>
<dbReference type="Gene3D" id="3.65.10.10">
    <property type="entry name" value="Enolpyruvate transferase domain"/>
    <property type="match status" value="2"/>
</dbReference>
<comment type="caution">
    <text evidence="10">The sequence shown here is derived from an EMBL/GenBank/DDBJ whole genome shotgun (WGS) entry which is preliminary data.</text>
</comment>
<keyword evidence="5 10" id="KW-0808">Transferase</keyword>
<evidence type="ECO:0000256" key="1">
    <source>
        <dbReference type="ARBA" id="ARBA00004811"/>
    </source>
</evidence>
<evidence type="ECO:0000259" key="9">
    <source>
        <dbReference type="Pfam" id="PF00275"/>
    </source>
</evidence>
<dbReference type="SUPFAM" id="SSF55205">
    <property type="entry name" value="EPT/RTPC-like"/>
    <property type="match status" value="1"/>
</dbReference>
<dbReference type="GO" id="GO:0008652">
    <property type="term" value="P:amino acid biosynthetic process"/>
    <property type="evidence" value="ECO:0007669"/>
    <property type="project" value="UniProtKB-KW"/>
</dbReference>
<dbReference type="InterPro" id="IPR001986">
    <property type="entry name" value="Enolpyruvate_Tfrase_dom"/>
</dbReference>
<gene>
    <name evidence="10" type="ORF">G3O08_02780</name>
</gene>
<dbReference type="GO" id="GO:0009423">
    <property type="term" value="P:chorismate biosynthetic process"/>
    <property type="evidence" value="ECO:0007669"/>
    <property type="project" value="UniProtKB-UniPathway"/>
</dbReference>
<organism evidence="10 11">
    <name type="scientific">Cryomorpha ignava</name>
    <dbReference type="NCBI Taxonomy" id="101383"/>
    <lineage>
        <taxon>Bacteria</taxon>
        <taxon>Pseudomonadati</taxon>
        <taxon>Bacteroidota</taxon>
        <taxon>Flavobacteriia</taxon>
        <taxon>Flavobacteriales</taxon>
        <taxon>Cryomorphaceae</taxon>
        <taxon>Cryomorpha</taxon>
    </lineage>
</organism>
<dbReference type="Proteomes" id="UP000486602">
    <property type="component" value="Unassembled WGS sequence"/>
</dbReference>
<comment type="pathway">
    <text evidence="1">Metabolic intermediate biosynthesis; chorismate biosynthesis; chorismate from D-erythrose 4-phosphate and phosphoenolpyruvate: step 6/7.</text>
</comment>
<dbReference type="CDD" id="cd01556">
    <property type="entry name" value="EPSP_synthase"/>
    <property type="match status" value="1"/>
</dbReference>
<evidence type="ECO:0000256" key="4">
    <source>
        <dbReference type="ARBA" id="ARBA00022605"/>
    </source>
</evidence>
<proteinExistence type="inferred from homology"/>
<sequence length="409" mass="44543">MGELITVSASKNSVQSNVQINLPASKSISNRLLIMRALSGNLIRIENLSSADDTQILETALGVKSGEVNLGLAGTALRFGMAWAAVTPGVRVLRGDARLNERPVKELANALRELGADFKYIEKEGFAPVEITGKKLNGGKLTIDGSRSSQFITAMMLIAPYCEAPLLFKIDKSQVSMPYVDMTVSLMRKAGAKIEQQESDIKISGAYGSSDFVVEPDWSAASYFYLWAMALEKTTLSINGLPFESVQGDKVASDIFAHYGIISHFTDGNMRIAKKLLPDFPEEINCIGCPDLAQTFAIAAVIAQKSVRLTGLQTLRHKETDRIEALKNELAKCGVFCKAGSDFLEILSFEKPAGTPIIKTYKDHRMAMAFAPLAAIFGEIQIENPGVVSKSFPGYWKEVEKMGLVLESD</sequence>
<keyword evidence="11" id="KW-1185">Reference proteome</keyword>
<evidence type="ECO:0000256" key="3">
    <source>
        <dbReference type="ARBA" id="ARBA00012450"/>
    </source>
</evidence>
<dbReference type="PIRSF" id="PIRSF000505">
    <property type="entry name" value="EPSPS"/>
    <property type="match status" value="1"/>
</dbReference>
<dbReference type="EC" id="2.5.1.19" evidence="3"/>
<dbReference type="InterPro" id="IPR006264">
    <property type="entry name" value="EPSP_synthase"/>
</dbReference>
<dbReference type="InterPro" id="IPR013792">
    <property type="entry name" value="RNA3'P_cycl/enolpyr_Trfase_a/b"/>
</dbReference>
<keyword evidence="4" id="KW-0028">Amino-acid biosynthesis</keyword>
<dbReference type="InterPro" id="IPR023193">
    <property type="entry name" value="EPSP_synthase_CS"/>
</dbReference>
<evidence type="ECO:0000256" key="6">
    <source>
        <dbReference type="ARBA" id="ARBA00023141"/>
    </source>
</evidence>
<evidence type="ECO:0000313" key="10">
    <source>
        <dbReference type="EMBL" id="NEN22426.1"/>
    </source>
</evidence>
<evidence type="ECO:0000313" key="11">
    <source>
        <dbReference type="Proteomes" id="UP000486602"/>
    </source>
</evidence>
<dbReference type="GO" id="GO:0009073">
    <property type="term" value="P:aromatic amino acid family biosynthetic process"/>
    <property type="evidence" value="ECO:0007669"/>
    <property type="project" value="UniProtKB-KW"/>
</dbReference>
<evidence type="ECO:0000256" key="2">
    <source>
        <dbReference type="ARBA" id="ARBA00009948"/>
    </source>
</evidence>
<keyword evidence="6" id="KW-0057">Aromatic amino acid biosynthesis</keyword>
<dbReference type="PANTHER" id="PTHR21090:SF5">
    <property type="entry name" value="PENTAFUNCTIONAL AROM POLYPEPTIDE"/>
    <property type="match status" value="1"/>
</dbReference>
<protein>
    <recommendedName>
        <fullName evidence="3">3-phosphoshikimate 1-carboxyvinyltransferase</fullName>
        <ecNumber evidence="3">2.5.1.19</ecNumber>
    </recommendedName>
    <alternativeName>
        <fullName evidence="7">5-enolpyruvylshikimate-3-phosphate synthase</fullName>
    </alternativeName>
</protein>
<comment type="similarity">
    <text evidence="2">Belongs to the EPSP synthase family.</text>
</comment>
<dbReference type="GO" id="GO:0003866">
    <property type="term" value="F:3-phosphoshikimate 1-carboxyvinyltransferase activity"/>
    <property type="evidence" value="ECO:0007669"/>
    <property type="project" value="UniProtKB-EC"/>
</dbReference>
<evidence type="ECO:0000256" key="7">
    <source>
        <dbReference type="ARBA" id="ARBA00030046"/>
    </source>
</evidence>
<dbReference type="UniPathway" id="UPA00053">
    <property type="reaction ID" value="UER00089"/>
</dbReference>
<dbReference type="AlphaFoldDB" id="A0A7K3WLA8"/>
<evidence type="ECO:0000256" key="5">
    <source>
        <dbReference type="ARBA" id="ARBA00022679"/>
    </source>
</evidence>
<dbReference type="InterPro" id="IPR036968">
    <property type="entry name" value="Enolpyruvate_Tfrase_sf"/>
</dbReference>
<dbReference type="RefSeq" id="WP_163283155.1">
    <property type="nucleotide sequence ID" value="NZ_JAAGVY010000003.1"/>
</dbReference>
<dbReference type="PROSITE" id="PS00885">
    <property type="entry name" value="EPSP_SYNTHASE_2"/>
    <property type="match status" value="1"/>
</dbReference>